<dbReference type="AlphaFoldDB" id="K0TAM2"/>
<feature type="compositionally biased region" description="Basic and acidic residues" evidence="1">
    <location>
        <begin position="24"/>
        <end position="60"/>
    </location>
</feature>
<gene>
    <name evidence="2" type="ORF">THAOC_03760</name>
</gene>
<name>K0TAM2_THAOC</name>
<feature type="region of interest" description="Disordered" evidence="1">
    <location>
        <begin position="1"/>
        <end position="106"/>
    </location>
</feature>
<organism evidence="2 3">
    <name type="scientific">Thalassiosira oceanica</name>
    <name type="common">Marine diatom</name>
    <dbReference type="NCBI Taxonomy" id="159749"/>
    <lineage>
        <taxon>Eukaryota</taxon>
        <taxon>Sar</taxon>
        <taxon>Stramenopiles</taxon>
        <taxon>Ochrophyta</taxon>
        <taxon>Bacillariophyta</taxon>
        <taxon>Coscinodiscophyceae</taxon>
        <taxon>Thalassiosirophycidae</taxon>
        <taxon>Thalassiosirales</taxon>
        <taxon>Thalassiosiraceae</taxon>
        <taxon>Thalassiosira</taxon>
    </lineage>
</organism>
<evidence type="ECO:0000313" key="2">
    <source>
        <dbReference type="EMBL" id="EJK74555.1"/>
    </source>
</evidence>
<comment type="caution">
    <text evidence="2">The sequence shown here is derived from an EMBL/GenBank/DDBJ whole genome shotgun (WGS) entry which is preliminary data.</text>
</comment>
<keyword evidence="3" id="KW-1185">Reference proteome</keyword>
<feature type="compositionally biased region" description="Pro residues" evidence="1">
    <location>
        <begin position="94"/>
        <end position="106"/>
    </location>
</feature>
<evidence type="ECO:0000313" key="3">
    <source>
        <dbReference type="Proteomes" id="UP000266841"/>
    </source>
</evidence>
<reference evidence="2 3" key="1">
    <citation type="journal article" date="2012" name="Genome Biol.">
        <title>Genome and low-iron response of an oceanic diatom adapted to chronic iron limitation.</title>
        <authorList>
            <person name="Lommer M."/>
            <person name="Specht M."/>
            <person name="Roy A.S."/>
            <person name="Kraemer L."/>
            <person name="Andreson R."/>
            <person name="Gutowska M.A."/>
            <person name="Wolf J."/>
            <person name="Bergner S.V."/>
            <person name="Schilhabel M.B."/>
            <person name="Klostermeier U.C."/>
            <person name="Beiko R.G."/>
            <person name="Rosenstiel P."/>
            <person name="Hippler M."/>
            <person name="Laroche J."/>
        </authorList>
    </citation>
    <scope>NUCLEOTIDE SEQUENCE [LARGE SCALE GENOMIC DNA]</scope>
    <source>
        <strain evidence="2 3">CCMP1005</strain>
    </source>
</reference>
<dbReference type="Proteomes" id="UP000266841">
    <property type="component" value="Unassembled WGS sequence"/>
</dbReference>
<accession>K0TAM2</accession>
<feature type="compositionally biased region" description="Acidic residues" evidence="1">
    <location>
        <begin position="68"/>
        <end position="91"/>
    </location>
</feature>
<protein>
    <submittedName>
        <fullName evidence="2">Uncharacterized protein</fullName>
    </submittedName>
</protein>
<proteinExistence type="predicted"/>
<feature type="non-terminal residue" evidence="2">
    <location>
        <position position="1"/>
    </location>
</feature>
<sequence>RRRPGRSASTPGTEGPSCYLATIPRERSGSARDAARSAGEEARAAGMDREGAVSRMRDAVRAALAAAGEEEEEEEEDDGGSSEAAESDEGTDGPGPPAADVPPLPP</sequence>
<evidence type="ECO:0000256" key="1">
    <source>
        <dbReference type="SAM" id="MobiDB-lite"/>
    </source>
</evidence>
<dbReference type="EMBL" id="AGNL01003559">
    <property type="protein sequence ID" value="EJK74555.1"/>
    <property type="molecule type" value="Genomic_DNA"/>
</dbReference>